<reference evidence="1" key="1">
    <citation type="submission" date="2020-07" db="EMBL/GenBank/DDBJ databases">
        <title>Multicomponent nature underlies the extraordinary mechanical properties of spider dragline silk.</title>
        <authorList>
            <person name="Kono N."/>
            <person name="Nakamura H."/>
            <person name="Mori M."/>
            <person name="Yoshida Y."/>
            <person name="Ohtoshi R."/>
            <person name="Malay A.D."/>
            <person name="Moran D.A.P."/>
            <person name="Tomita M."/>
            <person name="Numata K."/>
            <person name="Arakawa K."/>
        </authorList>
    </citation>
    <scope>NUCLEOTIDE SEQUENCE</scope>
</reference>
<name>A0A8X6JPN8_TRICU</name>
<sequence length="109" mass="12563">MVACFQALEMYCKRWHSFIVLVRFAMVLIGKDFNGTFFFGSFQELSCYLGPDYISNLGEVRRVDCNCLGSVSLLGSDGQYGRHRMGWDFSLFKDSSKVSIKRLFFSRLL</sequence>
<keyword evidence="2" id="KW-1185">Reference proteome</keyword>
<gene>
    <name evidence="1" type="ORF">TNCT_236651</name>
</gene>
<proteinExistence type="predicted"/>
<protein>
    <submittedName>
        <fullName evidence="1">Uncharacterized protein</fullName>
    </submittedName>
</protein>
<accession>A0A8X6JPN8</accession>
<evidence type="ECO:0000313" key="1">
    <source>
        <dbReference type="EMBL" id="GFR33983.1"/>
    </source>
</evidence>
<dbReference type="Proteomes" id="UP000887116">
    <property type="component" value="Unassembled WGS sequence"/>
</dbReference>
<comment type="caution">
    <text evidence="1">The sequence shown here is derived from an EMBL/GenBank/DDBJ whole genome shotgun (WGS) entry which is preliminary data.</text>
</comment>
<dbReference type="AlphaFoldDB" id="A0A8X6JPN8"/>
<dbReference type="EMBL" id="BMAO01009907">
    <property type="protein sequence ID" value="GFR33983.1"/>
    <property type="molecule type" value="Genomic_DNA"/>
</dbReference>
<evidence type="ECO:0000313" key="2">
    <source>
        <dbReference type="Proteomes" id="UP000887116"/>
    </source>
</evidence>
<organism evidence="1 2">
    <name type="scientific">Trichonephila clavata</name>
    <name type="common">Joro spider</name>
    <name type="synonym">Nephila clavata</name>
    <dbReference type="NCBI Taxonomy" id="2740835"/>
    <lineage>
        <taxon>Eukaryota</taxon>
        <taxon>Metazoa</taxon>
        <taxon>Ecdysozoa</taxon>
        <taxon>Arthropoda</taxon>
        <taxon>Chelicerata</taxon>
        <taxon>Arachnida</taxon>
        <taxon>Araneae</taxon>
        <taxon>Araneomorphae</taxon>
        <taxon>Entelegynae</taxon>
        <taxon>Araneoidea</taxon>
        <taxon>Nephilidae</taxon>
        <taxon>Trichonephila</taxon>
    </lineage>
</organism>